<accession>A0A7V0LUF1</accession>
<dbReference type="InterPro" id="IPR003749">
    <property type="entry name" value="ThiS/MoaD-like"/>
</dbReference>
<protein>
    <submittedName>
        <fullName evidence="1">MoaD/ThiS family protein</fullName>
    </submittedName>
</protein>
<name>A0A7V0LUF1_UNCW3</name>
<dbReference type="AlphaFoldDB" id="A0A7V0LUF1"/>
<dbReference type="Pfam" id="PF02597">
    <property type="entry name" value="ThiS"/>
    <property type="match status" value="1"/>
</dbReference>
<dbReference type="SUPFAM" id="SSF54285">
    <property type="entry name" value="MoaD/ThiS"/>
    <property type="match status" value="1"/>
</dbReference>
<dbReference type="NCBIfam" id="TIGR01687">
    <property type="entry name" value="moaD_arch"/>
    <property type="match status" value="1"/>
</dbReference>
<reference evidence="1" key="1">
    <citation type="journal article" date="2020" name="mSystems">
        <title>Genome- and Community-Level Interaction Insights into Carbon Utilization and Element Cycling Functions of Hydrothermarchaeota in Hydrothermal Sediment.</title>
        <authorList>
            <person name="Zhou Z."/>
            <person name="Liu Y."/>
            <person name="Xu W."/>
            <person name="Pan J."/>
            <person name="Luo Z.H."/>
            <person name="Li M."/>
        </authorList>
    </citation>
    <scope>NUCLEOTIDE SEQUENCE [LARGE SCALE GENOMIC DNA]</scope>
    <source>
        <strain evidence="1">HyVt-28</strain>
    </source>
</reference>
<dbReference type="InterPro" id="IPR012675">
    <property type="entry name" value="Beta-grasp_dom_sf"/>
</dbReference>
<dbReference type="PANTHER" id="PTHR38031:SF1">
    <property type="entry name" value="SULFUR CARRIER PROTEIN CYSO"/>
    <property type="match status" value="1"/>
</dbReference>
<dbReference type="Proteomes" id="UP000886381">
    <property type="component" value="Unassembled WGS sequence"/>
</dbReference>
<dbReference type="InterPro" id="IPR052045">
    <property type="entry name" value="Sulfur_Carrier/Prot_Modifier"/>
</dbReference>
<dbReference type="CDD" id="cd17505">
    <property type="entry name" value="Ubl_SAMP1_like"/>
    <property type="match status" value="1"/>
</dbReference>
<comment type="caution">
    <text evidence="1">The sequence shown here is derived from an EMBL/GenBank/DDBJ whole genome shotgun (WGS) entry which is preliminary data.</text>
</comment>
<sequence>MKVKFFTLLKLYLGIEEYEVELDNNSITVNQLLDILEEKIGKKFTFKLREEGKLKKGVIILVNGKNVFHINGINTIIKDGDVISMFPPGGGG</sequence>
<dbReference type="EMBL" id="DRDR01000084">
    <property type="protein sequence ID" value="HDL60199.1"/>
    <property type="molecule type" value="Genomic_DNA"/>
</dbReference>
<dbReference type="InterPro" id="IPR016155">
    <property type="entry name" value="Mopterin_synth/thiamin_S_b"/>
</dbReference>
<dbReference type="PANTHER" id="PTHR38031">
    <property type="entry name" value="SULFUR CARRIER PROTEIN SLR0821-RELATED"/>
    <property type="match status" value="1"/>
</dbReference>
<dbReference type="Gene3D" id="3.10.20.30">
    <property type="match status" value="1"/>
</dbReference>
<evidence type="ECO:0000313" key="1">
    <source>
        <dbReference type="EMBL" id="HDL60199.1"/>
    </source>
</evidence>
<proteinExistence type="predicted"/>
<dbReference type="InterPro" id="IPR010038">
    <property type="entry name" value="MoaD_arc-typ"/>
</dbReference>
<gene>
    <name evidence="1" type="ORF">ENH14_01955</name>
</gene>
<organism evidence="1">
    <name type="scientific">candidate division WOR-3 bacterium</name>
    <dbReference type="NCBI Taxonomy" id="2052148"/>
    <lineage>
        <taxon>Bacteria</taxon>
        <taxon>Bacteria division WOR-3</taxon>
    </lineage>
</organism>